<reference evidence="1" key="1">
    <citation type="submission" date="2021-12" db="EMBL/GenBank/DDBJ databases">
        <title>Alicyclobacillaceae gen. nov., sp. nov., isolated from chalcocite enrichment system.</title>
        <authorList>
            <person name="Jiang Z."/>
        </authorList>
    </citation>
    <scope>NUCLEOTIDE SEQUENCE</scope>
    <source>
        <strain evidence="1">MYW30-H2</strain>
    </source>
</reference>
<dbReference type="NCBIfam" id="TIGR03826">
    <property type="entry name" value="YvyF"/>
    <property type="match status" value="1"/>
</dbReference>
<gene>
    <name evidence="1" type="ORF">LSG31_03965</name>
</gene>
<evidence type="ECO:0000313" key="1">
    <source>
        <dbReference type="EMBL" id="UOF91419.1"/>
    </source>
</evidence>
<sequence length="141" mass="16249">MALANCPLCGKLFNKALRDVCPDCIRAEDEAFHTVRDYLREHKNAKPYEVSEATEVPLGTIYKFVREGRLIAYHYPGLHYECERCGAPITKGKICDDCMKNSLQHVQKLKEAVAADREMKMYNQSKSGYYSNIKNDFDKKF</sequence>
<accession>A0ABY4CM51</accession>
<dbReference type="Proteomes" id="UP000830167">
    <property type="component" value="Chromosome"/>
</dbReference>
<dbReference type="EMBL" id="CP089291">
    <property type="protein sequence ID" value="UOF91419.1"/>
    <property type="molecule type" value="Genomic_DNA"/>
</dbReference>
<organism evidence="1 2">
    <name type="scientific">Fodinisporobacter ferrooxydans</name>
    <dbReference type="NCBI Taxonomy" id="2901836"/>
    <lineage>
        <taxon>Bacteria</taxon>
        <taxon>Bacillati</taxon>
        <taxon>Bacillota</taxon>
        <taxon>Bacilli</taxon>
        <taxon>Bacillales</taxon>
        <taxon>Alicyclobacillaceae</taxon>
        <taxon>Fodinisporobacter</taxon>
    </lineage>
</organism>
<evidence type="ECO:0000313" key="2">
    <source>
        <dbReference type="Proteomes" id="UP000830167"/>
    </source>
</evidence>
<dbReference type="RefSeq" id="WP_347438112.1">
    <property type="nucleotide sequence ID" value="NZ_CP089291.1"/>
</dbReference>
<dbReference type="InterPro" id="IPR022258">
    <property type="entry name" value="Flagellar_operon_YvyF"/>
</dbReference>
<name>A0ABY4CM51_9BACL</name>
<evidence type="ECO:0008006" key="3">
    <source>
        <dbReference type="Google" id="ProtNLM"/>
    </source>
</evidence>
<proteinExistence type="predicted"/>
<keyword evidence="2" id="KW-1185">Reference proteome</keyword>
<protein>
    <recommendedName>
        <fullName evidence="3">Flagellar protein</fullName>
    </recommendedName>
</protein>